<keyword evidence="3" id="KW-1185">Reference proteome</keyword>
<evidence type="ECO:0000313" key="2">
    <source>
        <dbReference type="EMBL" id="EED87165.1"/>
    </source>
</evidence>
<feature type="compositionally biased region" description="Polar residues" evidence="1">
    <location>
        <begin position="271"/>
        <end position="282"/>
    </location>
</feature>
<dbReference type="eggNOG" id="ENOG502SXAJ">
    <property type="taxonomic scope" value="Eukaryota"/>
</dbReference>
<dbReference type="KEGG" id="tps:THAPSDRAFT_8836"/>
<protein>
    <submittedName>
        <fullName evidence="2">Uncharacterized protein</fullName>
    </submittedName>
</protein>
<evidence type="ECO:0000313" key="3">
    <source>
        <dbReference type="Proteomes" id="UP000001449"/>
    </source>
</evidence>
<gene>
    <name evidence="2" type="ORF">THAPSDRAFT_8836</name>
</gene>
<proteinExistence type="predicted"/>
<sequence>MGFFKRNKTETPAAMQVPGTPPKANKVSTPDTALGMDSPQSSTQAVMRGKARAKANSTTAAAVAKPPIPTRKASLFRKSTKSPAANKASKVTFVKVTPNKDGDFNENMEVELQSSPPPNILVVNSTPPTSSPQAAAVAPVAKISSAKKSPSATGSTRIIVNTDTSPIDARKNLNALFNEESDGEGDNIFDEEAVGDTSVGNKKLFSKFNLRNIGKNKTPSPKTKQQQKQPLTNVPKFVNNNEEMSIPSLITEPEAGSNASAAVKRGANGKGANNSAHNNTTGKIGAATTDEVGGERADAVSPFPNPPPIHDKRLAQAETPLRSNNAFKEDVQKFLNVLQCNDDTTSEDVATAVTSNYFELNYFDKCGPFDGLCAPMGGMSEMDPLAVEREEEEKFAKQFTSVSCVCVLSPHFCIVLSTHHFLQRTISNEGNRQEWDQTNLSSIAYTILVEHGLESIYGNCHESKLTHPTLAWAILPVVSRMRISGSYDVDKSLWNYLGLLDIYSILGADDGESSNGGGALPNSPDITKQTVDASARGAKTHEKEANNTPVASGFFSVTASSTGNVYVFEAPTGKRRDYIVKGLKCLISRASYQMIAGKVDVCSELYSEDAGQLTGELPSLVTPTQALSRVTHAFLDN</sequence>
<dbReference type="GeneID" id="7445398"/>
<dbReference type="AlphaFoldDB" id="B8LC67"/>
<reference evidence="2 3" key="2">
    <citation type="journal article" date="2008" name="Nature">
        <title>The Phaeodactylum genome reveals the evolutionary history of diatom genomes.</title>
        <authorList>
            <person name="Bowler C."/>
            <person name="Allen A.E."/>
            <person name="Badger J.H."/>
            <person name="Grimwood J."/>
            <person name="Jabbari K."/>
            <person name="Kuo A."/>
            <person name="Maheswari U."/>
            <person name="Martens C."/>
            <person name="Maumus F."/>
            <person name="Otillar R.P."/>
            <person name="Rayko E."/>
            <person name="Salamov A."/>
            <person name="Vandepoele K."/>
            <person name="Beszteri B."/>
            <person name="Gruber A."/>
            <person name="Heijde M."/>
            <person name="Katinka M."/>
            <person name="Mock T."/>
            <person name="Valentin K."/>
            <person name="Verret F."/>
            <person name="Berges J.A."/>
            <person name="Brownlee C."/>
            <person name="Cadoret J.P."/>
            <person name="Chiovitti A."/>
            <person name="Choi C.J."/>
            <person name="Coesel S."/>
            <person name="De Martino A."/>
            <person name="Detter J.C."/>
            <person name="Durkin C."/>
            <person name="Falciatore A."/>
            <person name="Fournet J."/>
            <person name="Haruta M."/>
            <person name="Huysman M.J."/>
            <person name="Jenkins B.D."/>
            <person name="Jiroutova K."/>
            <person name="Jorgensen R.E."/>
            <person name="Joubert Y."/>
            <person name="Kaplan A."/>
            <person name="Kroger N."/>
            <person name="Kroth P.G."/>
            <person name="La Roche J."/>
            <person name="Lindquist E."/>
            <person name="Lommer M."/>
            <person name="Martin-Jezequel V."/>
            <person name="Lopez P.J."/>
            <person name="Lucas S."/>
            <person name="Mangogna M."/>
            <person name="McGinnis K."/>
            <person name="Medlin L.K."/>
            <person name="Montsant A."/>
            <person name="Oudot-Le Secq M.P."/>
            <person name="Napoli C."/>
            <person name="Obornik M."/>
            <person name="Parker M.S."/>
            <person name="Petit J.L."/>
            <person name="Porcel B.M."/>
            <person name="Poulsen N."/>
            <person name="Robison M."/>
            <person name="Rychlewski L."/>
            <person name="Rynearson T.A."/>
            <person name="Schmutz J."/>
            <person name="Shapiro H."/>
            <person name="Siaut M."/>
            <person name="Stanley M."/>
            <person name="Sussman M.R."/>
            <person name="Taylor A.R."/>
            <person name="Vardi A."/>
            <person name="von Dassow P."/>
            <person name="Vyverman W."/>
            <person name="Willis A."/>
            <person name="Wyrwicz L.S."/>
            <person name="Rokhsar D.S."/>
            <person name="Weissenbach J."/>
            <person name="Armbrust E.V."/>
            <person name="Green B.R."/>
            <person name="Van de Peer Y."/>
            <person name="Grigoriev I.V."/>
        </authorList>
    </citation>
    <scope>NUCLEOTIDE SEQUENCE [LARGE SCALE GENOMIC DNA]</scope>
    <source>
        <strain evidence="2 3">CCMP1335</strain>
    </source>
</reference>
<dbReference type="HOGENOM" id="CLU_429938_0_0_1"/>
<dbReference type="RefSeq" id="XP_002296469.1">
    <property type="nucleotide sequence ID" value="XM_002296433.1"/>
</dbReference>
<accession>B8LC67</accession>
<name>B8LC67_THAPS</name>
<dbReference type="PaxDb" id="35128-Thaps8836"/>
<dbReference type="InParanoid" id="B8LC67"/>
<evidence type="ECO:0000256" key="1">
    <source>
        <dbReference type="SAM" id="MobiDB-lite"/>
    </source>
</evidence>
<feature type="region of interest" description="Disordered" evidence="1">
    <location>
        <begin position="1"/>
        <end position="43"/>
    </location>
</feature>
<dbReference type="Proteomes" id="UP000001449">
    <property type="component" value="Chromosome 11"/>
</dbReference>
<dbReference type="EMBL" id="DS999415">
    <property type="protein sequence ID" value="EED87165.1"/>
    <property type="molecule type" value="Genomic_DNA"/>
</dbReference>
<organism evidence="2 3">
    <name type="scientific">Thalassiosira pseudonana</name>
    <name type="common">Marine diatom</name>
    <name type="synonym">Cyclotella nana</name>
    <dbReference type="NCBI Taxonomy" id="35128"/>
    <lineage>
        <taxon>Eukaryota</taxon>
        <taxon>Sar</taxon>
        <taxon>Stramenopiles</taxon>
        <taxon>Ochrophyta</taxon>
        <taxon>Bacillariophyta</taxon>
        <taxon>Coscinodiscophyceae</taxon>
        <taxon>Thalassiosirophycidae</taxon>
        <taxon>Thalassiosirales</taxon>
        <taxon>Thalassiosiraceae</taxon>
        <taxon>Thalassiosira</taxon>
    </lineage>
</organism>
<feature type="region of interest" description="Disordered" evidence="1">
    <location>
        <begin position="253"/>
        <end position="286"/>
    </location>
</feature>
<reference evidence="2 3" key="1">
    <citation type="journal article" date="2004" name="Science">
        <title>The genome of the diatom Thalassiosira pseudonana: ecology, evolution, and metabolism.</title>
        <authorList>
            <person name="Armbrust E.V."/>
            <person name="Berges J.A."/>
            <person name="Bowler C."/>
            <person name="Green B.R."/>
            <person name="Martinez D."/>
            <person name="Putnam N.H."/>
            <person name="Zhou S."/>
            <person name="Allen A.E."/>
            <person name="Apt K.E."/>
            <person name="Bechner M."/>
            <person name="Brzezinski M.A."/>
            <person name="Chaal B.K."/>
            <person name="Chiovitti A."/>
            <person name="Davis A.K."/>
            <person name="Demarest M.S."/>
            <person name="Detter J.C."/>
            <person name="Glavina T."/>
            <person name="Goodstein D."/>
            <person name="Hadi M.Z."/>
            <person name="Hellsten U."/>
            <person name="Hildebrand M."/>
            <person name="Jenkins B.D."/>
            <person name="Jurka J."/>
            <person name="Kapitonov V.V."/>
            <person name="Kroger N."/>
            <person name="Lau W.W."/>
            <person name="Lane T.W."/>
            <person name="Larimer F.W."/>
            <person name="Lippmeier J.C."/>
            <person name="Lucas S."/>
            <person name="Medina M."/>
            <person name="Montsant A."/>
            <person name="Obornik M."/>
            <person name="Parker M.S."/>
            <person name="Palenik B."/>
            <person name="Pazour G.J."/>
            <person name="Richardson P.M."/>
            <person name="Rynearson T.A."/>
            <person name="Saito M.A."/>
            <person name="Schwartz D.C."/>
            <person name="Thamatrakoln K."/>
            <person name="Valentin K."/>
            <person name="Vardi A."/>
            <person name="Wilkerson F.P."/>
            <person name="Rokhsar D.S."/>
        </authorList>
    </citation>
    <scope>NUCLEOTIDE SEQUENCE [LARGE SCALE GENOMIC DNA]</scope>
    <source>
        <strain evidence="2 3">CCMP1335</strain>
    </source>
</reference>